<dbReference type="Proteomes" id="UP001219568">
    <property type="component" value="Unassembled WGS sequence"/>
</dbReference>
<dbReference type="PROSITE" id="PS50048">
    <property type="entry name" value="ZN2_CY6_FUNGAL_2"/>
    <property type="match status" value="1"/>
</dbReference>
<dbReference type="InterPro" id="IPR001138">
    <property type="entry name" value="Zn2Cys6_DnaBD"/>
</dbReference>
<dbReference type="Gene3D" id="4.10.240.10">
    <property type="entry name" value="Zn(2)-C6 fungal-type DNA-binding domain"/>
    <property type="match status" value="1"/>
</dbReference>
<gene>
    <name evidence="7" type="ORF">N7460_008263</name>
</gene>
<dbReference type="PANTHER" id="PTHR31069">
    <property type="entry name" value="OLEATE-ACTIVATED TRANSCRIPTION FACTOR 1-RELATED"/>
    <property type="match status" value="1"/>
</dbReference>
<evidence type="ECO:0000256" key="2">
    <source>
        <dbReference type="ARBA" id="ARBA00023125"/>
    </source>
</evidence>
<reference evidence="7" key="1">
    <citation type="journal article" date="2023" name="IMA Fungus">
        <title>Comparative genomic study of the Penicillium genus elucidates a diverse pangenome and 15 lateral gene transfer events.</title>
        <authorList>
            <person name="Petersen C."/>
            <person name="Sorensen T."/>
            <person name="Nielsen M.R."/>
            <person name="Sondergaard T.E."/>
            <person name="Sorensen J.L."/>
            <person name="Fitzpatrick D.A."/>
            <person name="Frisvad J.C."/>
            <person name="Nielsen K.L."/>
        </authorList>
    </citation>
    <scope>NUCLEOTIDE SEQUENCE</scope>
    <source>
        <strain evidence="7">IBT 15450</strain>
    </source>
</reference>
<evidence type="ECO:0000256" key="5">
    <source>
        <dbReference type="SAM" id="MobiDB-lite"/>
    </source>
</evidence>
<dbReference type="Pfam" id="PF00172">
    <property type="entry name" value="Zn_clus"/>
    <property type="match status" value="1"/>
</dbReference>
<evidence type="ECO:0000313" key="8">
    <source>
        <dbReference type="Proteomes" id="UP001219568"/>
    </source>
</evidence>
<sequence length="457" mass="49864">MRSATPDLDPSQATDEEPSRKMRETCNACQAAKIGCGHQRPTCTRCEKHGLECIYSMSLPLGRPAKNKTKRSRPVSCEQLRGLQSGPVNRVVRQGKHGRESRTRQQPNARVCRDPVPSNRSDSSAEEVTSEVGDVQAIGCTAVGFFETGDPIGDWILEQECAIARGAGPIDYSGLFHNLALENRCISKTPTFHTGFKPLCIPRTHFPTQNQGLPAIGPMADASLTIHIVDRGLNFAKVAAPNTQTTSYFPGVLCTAGTFIWNEEEAFHPTQDPWRVPGMPPSNIFTSPMDAGSIDQCLSSEESDSESLSECTSSLRCDCHELASSEVVRALESKSTRRMLFHLGKVQQQAEKILECPFCSVSKSRANVFILIIMAIDTVLPILEMTATSASVSADGEVRSGRGEVVDLSQSRACLSNLSFVVRRICKVLLSASPSDGQLALADETDRRLRLIIQLIE</sequence>
<dbReference type="PRINTS" id="PR00755">
    <property type="entry name" value="AFLATOXINBRP"/>
</dbReference>
<feature type="region of interest" description="Disordered" evidence="5">
    <location>
        <begin position="86"/>
        <end position="130"/>
    </location>
</feature>
<name>A0AAD6N8E0_PENCN</name>
<proteinExistence type="predicted"/>
<protein>
    <recommendedName>
        <fullName evidence="6">Zn(2)-C6 fungal-type domain-containing protein</fullName>
    </recommendedName>
</protein>
<feature type="region of interest" description="Disordered" evidence="5">
    <location>
        <begin position="1"/>
        <end position="21"/>
    </location>
</feature>
<comment type="caution">
    <text evidence="7">The sequence shown here is derived from an EMBL/GenBank/DDBJ whole genome shotgun (WGS) entry which is preliminary data.</text>
</comment>
<dbReference type="GO" id="GO:0008270">
    <property type="term" value="F:zinc ion binding"/>
    <property type="evidence" value="ECO:0007669"/>
    <property type="project" value="InterPro"/>
</dbReference>
<dbReference type="EMBL" id="JAQJZL010000009">
    <property type="protein sequence ID" value="KAJ6038492.1"/>
    <property type="molecule type" value="Genomic_DNA"/>
</dbReference>
<feature type="domain" description="Zn(2)-C6 fungal-type" evidence="6">
    <location>
        <begin position="25"/>
        <end position="55"/>
    </location>
</feature>
<dbReference type="PANTHER" id="PTHR31069:SF31">
    <property type="entry name" value="MONODICTYPHENONE CLUSTER TRANSCRIPTION FACTOR-RELATED"/>
    <property type="match status" value="1"/>
</dbReference>
<dbReference type="GO" id="GO:0003677">
    <property type="term" value="F:DNA binding"/>
    <property type="evidence" value="ECO:0007669"/>
    <property type="project" value="UniProtKB-KW"/>
</dbReference>
<dbReference type="InterPro" id="IPR050675">
    <property type="entry name" value="OAF3"/>
</dbReference>
<dbReference type="SMART" id="SM00066">
    <property type="entry name" value="GAL4"/>
    <property type="match status" value="1"/>
</dbReference>
<dbReference type="SUPFAM" id="SSF57701">
    <property type="entry name" value="Zn2/Cys6 DNA-binding domain"/>
    <property type="match status" value="1"/>
</dbReference>
<dbReference type="AlphaFoldDB" id="A0AAD6N8E0"/>
<evidence type="ECO:0000256" key="1">
    <source>
        <dbReference type="ARBA" id="ARBA00023015"/>
    </source>
</evidence>
<keyword evidence="2" id="KW-0238">DNA-binding</keyword>
<keyword evidence="3" id="KW-0804">Transcription</keyword>
<keyword evidence="1" id="KW-0805">Transcription regulation</keyword>
<accession>A0AAD6N8E0</accession>
<dbReference type="CDD" id="cd00067">
    <property type="entry name" value="GAL4"/>
    <property type="match status" value="1"/>
</dbReference>
<evidence type="ECO:0000259" key="6">
    <source>
        <dbReference type="PROSITE" id="PS50048"/>
    </source>
</evidence>
<evidence type="ECO:0000313" key="7">
    <source>
        <dbReference type="EMBL" id="KAJ6038492.1"/>
    </source>
</evidence>
<evidence type="ECO:0000256" key="3">
    <source>
        <dbReference type="ARBA" id="ARBA00023163"/>
    </source>
</evidence>
<keyword evidence="4" id="KW-0539">Nucleus</keyword>
<keyword evidence="8" id="KW-1185">Reference proteome</keyword>
<evidence type="ECO:0000256" key="4">
    <source>
        <dbReference type="ARBA" id="ARBA00023242"/>
    </source>
</evidence>
<dbReference type="GO" id="GO:0000981">
    <property type="term" value="F:DNA-binding transcription factor activity, RNA polymerase II-specific"/>
    <property type="evidence" value="ECO:0007669"/>
    <property type="project" value="InterPro"/>
</dbReference>
<dbReference type="InterPro" id="IPR036864">
    <property type="entry name" value="Zn2-C6_fun-type_DNA-bd_sf"/>
</dbReference>
<reference evidence="7" key="2">
    <citation type="submission" date="2023-01" db="EMBL/GenBank/DDBJ databases">
        <authorList>
            <person name="Petersen C."/>
        </authorList>
    </citation>
    <scope>NUCLEOTIDE SEQUENCE</scope>
    <source>
        <strain evidence="7">IBT 15450</strain>
    </source>
</reference>
<organism evidence="7 8">
    <name type="scientific">Penicillium canescens</name>
    <dbReference type="NCBI Taxonomy" id="5083"/>
    <lineage>
        <taxon>Eukaryota</taxon>
        <taxon>Fungi</taxon>
        <taxon>Dikarya</taxon>
        <taxon>Ascomycota</taxon>
        <taxon>Pezizomycotina</taxon>
        <taxon>Eurotiomycetes</taxon>
        <taxon>Eurotiomycetidae</taxon>
        <taxon>Eurotiales</taxon>
        <taxon>Aspergillaceae</taxon>
        <taxon>Penicillium</taxon>
    </lineage>
</organism>